<feature type="transmembrane region" description="Helical" evidence="1">
    <location>
        <begin position="151"/>
        <end position="174"/>
    </location>
</feature>
<keyword evidence="3" id="KW-1185">Reference proteome</keyword>
<dbReference type="Proteomes" id="UP000714420">
    <property type="component" value="Unassembled WGS sequence"/>
</dbReference>
<dbReference type="RefSeq" id="WP_172276262.1">
    <property type="nucleotide sequence ID" value="NZ_CASGMU010000009.1"/>
</dbReference>
<accession>A0ABX2ANJ5</accession>
<comment type="caution">
    <text evidence="2">The sequence shown here is derived from an EMBL/GenBank/DDBJ whole genome shotgun (WGS) entry which is preliminary data.</text>
</comment>
<organism evidence="2 3">
    <name type="scientific">Xylanibacter muris</name>
    <dbReference type="NCBI Taxonomy" id="2736290"/>
    <lineage>
        <taxon>Bacteria</taxon>
        <taxon>Pseudomonadati</taxon>
        <taxon>Bacteroidota</taxon>
        <taxon>Bacteroidia</taxon>
        <taxon>Bacteroidales</taxon>
        <taxon>Prevotellaceae</taxon>
        <taxon>Xylanibacter</taxon>
    </lineage>
</organism>
<reference evidence="2 3" key="1">
    <citation type="submission" date="2020-05" db="EMBL/GenBank/DDBJ databases">
        <title>Distinct polysaccharide utilization as determinants for interspecies competition between intestinal Prevotella spp.</title>
        <authorList>
            <person name="Galvez E.J.C."/>
            <person name="Iljazovic A."/>
            <person name="Strowig T."/>
        </authorList>
    </citation>
    <scope>NUCLEOTIDE SEQUENCE [LARGE SCALE GENOMIC DNA]</scope>
    <source>
        <strain evidence="2 3">PMUR</strain>
    </source>
</reference>
<keyword evidence="1" id="KW-1133">Transmembrane helix</keyword>
<keyword evidence="1" id="KW-0812">Transmembrane</keyword>
<feature type="transmembrane region" description="Helical" evidence="1">
    <location>
        <begin position="55"/>
        <end position="76"/>
    </location>
</feature>
<dbReference type="Pfam" id="PF19529">
    <property type="entry name" value="DUF6057"/>
    <property type="match status" value="1"/>
</dbReference>
<feature type="transmembrane region" description="Helical" evidence="1">
    <location>
        <begin position="82"/>
        <end position="100"/>
    </location>
</feature>
<gene>
    <name evidence="2" type="ORF">HPS56_10505</name>
</gene>
<keyword evidence="1" id="KW-0472">Membrane</keyword>
<feature type="transmembrane region" description="Helical" evidence="1">
    <location>
        <begin position="112"/>
        <end position="131"/>
    </location>
</feature>
<proteinExistence type="predicted"/>
<feature type="transmembrane region" description="Helical" evidence="1">
    <location>
        <begin position="12"/>
        <end position="34"/>
    </location>
</feature>
<protein>
    <submittedName>
        <fullName evidence="2">ABC transporter permease</fullName>
    </submittedName>
</protein>
<dbReference type="InterPro" id="IPR045692">
    <property type="entry name" value="DUF6057"/>
</dbReference>
<evidence type="ECO:0000313" key="3">
    <source>
        <dbReference type="Proteomes" id="UP000714420"/>
    </source>
</evidence>
<name>A0ABX2ANJ5_9BACT</name>
<evidence type="ECO:0000256" key="1">
    <source>
        <dbReference type="SAM" id="Phobius"/>
    </source>
</evidence>
<sequence>MTDNNMITNSTGIIKGVSAVVFCIFSFVFLYFYQADIIAVAQHVLSGGVTSYNKAVGAVLITAILMLLQVGISSILRLPGVFHSMTYFPSLMILAFITSVSSDICKGFSWGIWPWLSVVLLVLWLACIYVMSQLKSDNMSSGMTLFSRQMWVNMMSMGMMFIVTGLVGNGNPVFHYRARMERMLIEGNPDGALLAGKRSLETNASLTMLRVYALARKGELGNELFTYPVKGTSADLIPMKGNGVEFLMYPTDSLYRFLGAIPYYTKGSAKTYLQSLVNSGKASKAVKDYILCGCLIDRDIDSFVKNLIMFYSVDNTLPKHYREALILYTHMRSNPLVVYHDNVMDTDYEDMQRLEKCYDSDKRAMAHALFEQYYGTYWWYYNKKDM</sequence>
<evidence type="ECO:0000313" key="2">
    <source>
        <dbReference type="EMBL" id="NPD92764.1"/>
    </source>
</evidence>
<dbReference type="EMBL" id="JABKKF010000010">
    <property type="protein sequence ID" value="NPD92764.1"/>
    <property type="molecule type" value="Genomic_DNA"/>
</dbReference>